<organism evidence="2 3">
    <name type="scientific">Gordonia hydrophobica</name>
    <dbReference type="NCBI Taxonomy" id="40516"/>
    <lineage>
        <taxon>Bacteria</taxon>
        <taxon>Bacillati</taxon>
        <taxon>Actinomycetota</taxon>
        <taxon>Actinomycetes</taxon>
        <taxon>Mycobacteriales</taxon>
        <taxon>Gordoniaceae</taxon>
        <taxon>Gordonia</taxon>
    </lineage>
</organism>
<accession>A0ABZ2U7E0</accession>
<dbReference type="EMBL" id="CP136137">
    <property type="protein sequence ID" value="WYY09256.1"/>
    <property type="molecule type" value="Genomic_DNA"/>
</dbReference>
<name>A0ABZ2U7E0_9ACTN</name>
<keyword evidence="3" id="KW-1185">Reference proteome</keyword>
<dbReference type="RefSeq" id="WP_066163635.1">
    <property type="nucleotide sequence ID" value="NZ_CP136137.1"/>
</dbReference>
<dbReference type="InterPro" id="IPR000073">
    <property type="entry name" value="AB_hydrolase_1"/>
</dbReference>
<gene>
    <name evidence="2" type="ORF">RVF87_09445</name>
</gene>
<reference evidence="2 3" key="1">
    <citation type="journal article" date="2023" name="Virus Evol.">
        <title>Computational host range prediction-The good, the bad, and the ugly.</title>
        <authorList>
            <person name="Howell A.A."/>
            <person name="Versoza C.J."/>
            <person name="Pfeifer S.P."/>
        </authorList>
    </citation>
    <scope>NUCLEOTIDE SEQUENCE [LARGE SCALE GENOMIC DNA]</scope>
    <source>
        <strain evidence="2 3">1610/1b</strain>
    </source>
</reference>
<proteinExistence type="predicted"/>
<dbReference type="Proteomes" id="UP001479933">
    <property type="component" value="Chromosome"/>
</dbReference>
<dbReference type="Pfam" id="PF00561">
    <property type="entry name" value="Abhydrolase_1"/>
    <property type="match status" value="1"/>
</dbReference>
<dbReference type="Gene3D" id="3.40.50.1820">
    <property type="entry name" value="alpha/beta hydrolase"/>
    <property type="match status" value="1"/>
</dbReference>
<protein>
    <submittedName>
        <fullName evidence="2">Alpha/beta hydrolase</fullName>
    </submittedName>
</protein>
<feature type="domain" description="AB hydrolase-1" evidence="1">
    <location>
        <begin position="51"/>
        <end position="155"/>
    </location>
</feature>
<evidence type="ECO:0000313" key="3">
    <source>
        <dbReference type="Proteomes" id="UP001479933"/>
    </source>
</evidence>
<dbReference type="InterPro" id="IPR029058">
    <property type="entry name" value="AB_hydrolase_fold"/>
</dbReference>
<evidence type="ECO:0000313" key="2">
    <source>
        <dbReference type="EMBL" id="WYY09256.1"/>
    </source>
</evidence>
<dbReference type="SUPFAM" id="SSF53474">
    <property type="entry name" value="alpha/beta-Hydrolases"/>
    <property type="match status" value="1"/>
</dbReference>
<dbReference type="PANTHER" id="PTHR46438">
    <property type="entry name" value="ALPHA/BETA-HYDROLASES SUPERFAMILY PROTEIN"/>
    <property type="match status" value="1"/>
</dbReference>
<sequence>MAIQQGKERRTVRHGAPEHLLVSHGYEEKLVDLGEIDLNYAEAGSAANPALLLLPSQSESWWGYEEAMGLLADDFHVFAVDLRGQGRSTWTPGRYSLDNFGNDLVRFIDLVIGRPVIVSGNSSGGVLAAWLAAFALPGQIRAAVAEDAPFFASELNSKVGHTIRQAAGHIFVNWRDYLGDQWSVGDYKGFLAAMKSSEIPMLRQVPLPEEAPQNLVEYDPEWGRAFYEGTVAQTCPHDYMLSQVKVPMLVTHHARMIDEATAGLVGAMSDLQVSKAVEMIRATGVSVDVVDLPEAPHILHQLVPHQYVEIVKRWIASLPAAR</sequence>
<dbReference type="PANTHER" id="PTHR46438:SF2">
    <property type="entry name" value="ALPHA_BETA-HYDROLASES SUPERFAMILY PROTEIN"/>
    <property type="match status" value="1"/>
</dbReference>
<keyword evidence="2" id="KW-0378">Hydrolase</keyword>
<evidence type="ECO:0000259" key="1">
    <source>
        <dbReference type="Pfam" id="PF00561"/>
    </source>
</evidence>
<dbReference type="GO" id="GO:0016787">
    <property type="term" value="F:hydrolase activity"/>
    <property type="evidence" value="ECO:0007669"/>
    <property type="project" value="UniProtKB-KW"/>
</dbReference>